<sequence length="295" mass="34577">MTDEDVYLDPKFLRDEYQNSKSERRHKHKRRHHRKDEESVWDVWTIVPLSLAFSLIVLCGILIARKSFSLPFCSADKDFRECIPCPYNAVCSKGTAKCKNGFLLSGKVCVADTEAELKADRLANKIGNYIASQPNQFCNESIGIKYEQILSNFRNEQFFNEAMERLENTKYDVHVVNNLYVSYNPILDTKCKAYRFAIQNKEYLILIAISLILIMVLLILIKQKLRTRRLIKESAEEIIEKLKEAKGKKKFASDFEPLENEKMYKHWEEIMDEVEDYEAIEIFDTDKGKAWRYSP</sequence>
<keyword evidence="1" id="KW-0472">Membrane</keyword>
<dbReference type="EMBL" id="JAPFFF010000008">
    <property type="protein sequence ID" value="KAK8884404.1"/>
    <property type="molecule type" value="Genomic_DNA"/>
</dbReference>
<proteinExistence type="predicted"/>
<evidence type="ECO:0000256" key="1">
    <source>
        <dbReference type="SAM" id="Phobius"/>
    </source>
</evidence>
<dbReference type="InterPro" id="IPR044780">
    <property type="entry name" value="Heh2/Src1"/>
</dbReference>
<dbReference type="Proteomes" id="UP001470230">
    <property type="component" value="Unassembled WGS sequence"/>
</dbReference>
<protein>
    <recommendedName>
        <fullName evidence="4">Man1/Src1 C-terminal domain-containing protein</fullName>
    </recommendedName>
</protein>
<gene>
    <name evidence="2" type="ORF">M9Y10_043514</name>
</gene>
<comment type="caution">
    <text evidence="2">The sequence shown here is derived from an EMBL/GenBank/DDBJ whole genome shotgun (WGS) entry which is preliminary data.</text>
</comment>
<keyword evidence="3" id="KW-1185">Reference proteome</keyword>
<evidence type="ECO:0008006" key="4">
    <source>
        <dbReference type="Google" id="ProtNLM"/>
    </source>
</evidence>
<evidence type="ECO:0000313" key="3">
    <source>
        <dbReference type="Proteomes" id="UP001470230"/>
    </source>
</evidence>
<keyword evidence="1" id="KW-0812">Transmembrane</keyword>
<dbReference type="PANTHER" id="PTHR47808">
    <property type="entry name" value="INNER NUCLEAR MEMBRANE PROTEIN HEH2-RELATED"/>
    <property type="match status" value="1"/>
</dbReference>
<feature type="transmembrane region" description="Helical" evidence="1">
    <location>
        <begin position="203"/>
        <end position="221"/>
    </location>
</feature>
<keyword evidence="1" id="KW-1133">Transmembrane helix</keyword>
<feature type="transmembrane region" description="Helical" evidence="1">
    <location>
        <begin position="40"/>
        <end position="64"/>
    </location>
</feature>
<accession>A0ABR2JZX3</accession>
<dbReference type="PANTHER" id="PTHR47808:SF2">
    <property type="entry name" value="LEM DOMAIN-CONTAINING PROTEIN 2"/>
    <property type="match status" value="1"/>
</dbReference>
<name>A0ABR2JZX3_9EUKA</name>
<reference evidence="2 3" key="1">
    <citation type="submission" date="2024-04" db="EMBL/GenBank/DDBJ databases">
        <title>Tritrichomonas musculus Genome.</title>
        <authorList>
            <person name="Alves-Ferreira E."/>
            <person name="Grigg M."/>
            <person name="Lorenzi H."/>
            <person name="Galac M."/>
        </authorList>
    </citation>
    <scope>NUCLEOTIDE SEQUENCE [LARGE SCALE GENOMIC DNA]</scope>
    <source>
        <strain evidence="2 3">EAF2021</strain>
    </source>
</reference>
<organism evidence="2 3">
    <name type="scientific">Tritrichomonas musculus</name>
    <dbReference type="NCBI Taxonomy" id="1915356"/>
    <lineage>
        <taxon>Eukaryota</taxon>
        <taxon>Metamonada</taxon>
        <taxon>Parabasalia</taxon>
        <taxon>Tritrichomonadida</taxon>
        <taxon>Tritrichomonadidae</taxon>
        <taxon>Tritrichomonas</taxon>
    </lineage>
</organism>
<evidence type="ECO:0000313" key="2">
    <source>
        <dbReference type="EMBL" id="KAK8884404.1"/>
    </source>
</evidence>